<keyword evidence="1" id="KW-0378">Hydrolase</keyword>
<keyword evidence="2" id="KW-1185">Reference proteome</keyword>
<dbReference type="InterPro" id="IPR044925">
    <property type="entry name" value="His-Me_finger_sf"/>
</dbReference>
<dbReference type="Pfam" id="PF02945">
    <property type="entry name" value="Endonuclease_7"/>
    <property type="match status" value="1"/>
</dbReference>
<protein>
    <submittedName>
        <fullName evidence="1">HNH endonuclease</fullName>
    </submittedName>
</protein>
<gene>
    <name evidence="1" type="primary">46</name>
    <name evidence="1" type="ORF">SEA_STARPLATINUM_46</name>
</gene>
<dbReference type="SUPFAM" id="SSF54060">
    <property type="entry name" value="His-Me finger endonucleases"/>
    <property type="match status" value="1"/>
</dbReference>
<dbReference type="Gene3D" id="3.40.1800.10">
    <property type="entry name" value="His-Me finger endonucleases"/>
    <property type="match status" value="1"/>
</dbReference>
<organism evidence="1 2">
    <name type="scientific">Streptomyces phage StarPlatinum</name>
    <dbReference type="NCBI Taxonomy" id="2283265"/>
    <lineage>
        <taxon>Viruses</taxon>
        <taxon>Duplodnaviria</taxon>
        <taxon>Heunggongvirae</taxon>
        <taxon>Uroviricota</taxon>
        <taxon>Caudoviricetes</taxon>
        <taxon>Stanwilliamsviridae</taxon>
        <taxon>Boydwoodruffvirinae</taxon>
        <taxon>Karimacvirus</taxon>
        <taxon>Karimacvirus starplatinum</taxon>
        <taxon>Streptomyces virus StarPlatinum</taxon>
    </lineage>
</organism>
<dbReference type="EMBL" id="MH576965">
    <property type="protein sequence ID" value="AXH66794.1"/>
    <property type="molecule type" value="Genomic_DNA"/>
</dbReference>
<dbReference type="GeneID" id="55609737"/>
<reference evidence="1 2" key="1">
    <citation type="submission" date="2018-07" db="EMBL/GenBank/DDBJ databases">
        <authorList>
            <person name="Cook J.L."/>
            <person name="Tucker S.D."/>
            <person name="Kassa A.K."/>
            <person name="Jones J.A."/>
            <person name="Khadka D."/>
            <person name="Klug H.M."/>
            <person name="Layton S.R."/>
            <person name="Nayek S."/>
            <person name="Bhuiyan S."/>
            <person name="Kim T."/>
            <person name="Hughes L.E."/>
            <person name="Garlena R.A."/>
            <person name="Russell D.A."/>
            <person name="Pope W.H."/>
            <person name="Jacobs-Sera D."/>
            <person name="Hatfull G.F."/>
        </authorList>
    </citation>
    <scope>NUCLEOTIDE SEQUENCE [LARGE SCALE GENOMIC DNA]</scope>
</reference>
<accession>A0A345M8H3</accession>
<evidence type="ECO:0000313" key="1">
    <source>
        <dbReference type="EMBL" id="AXH66794.1"/>
    </source>
</evidence>
<evidence type="ECO:0000313" key="2">
    <source>
        <dbReference type="Proteomes" id="UP000259988"/>
    </source>
</evidence>
<dbReference type="Proteomes" id="UP000259988">
    <property type="component" value="Segment"/>
</dbReference>
<dbReference type="KEGG" id="vg:55609737"/>
<dbReference type="RefSeq" id="YP_009839483.1">
    <property type="nucleotide sequence ID" value="NC_048721.1"/>
</dbReference>
<name>A0A345M8H3_9CAUD</name>
<keyword evidence="1" id="KW-0255">Endonuclease</keyword>
<dbReference type="InterPro" id="IPR038563">
    <property type="entry name" value="Endonuclease_7_sf"/>
</dbReference>
<keyword evidence="1" id="KW-0540">Nuclease</keyword>
<proteinExistence type="predicted"/>
<dbReference type="GO" id="GO:0004519">
    <property type="term" value="F:endonuclease activity"/>
    <property type="evidence" value="ECO:0007669"/>
    <property type="project" value="UniProtKB-KW"/>
</dbReference>
<sequence>MRHKIIDFNEEDKTGTCQKCGPVKIRVYTLKSGPNAGYVARRCNVAYREHKMGNTYDFSRAERDKLIEGATNCAICDYEFSDATEMRLDHCHSTDKIRGVLCNKCNTGIGMFRDDVNLLRKAIEYLSA</sequence>
<dbReference type="InterPro" id="IPR004211">
    <property type="entry name" value="Endonuclease_7"/>
</dbReference>